<feature type="transmembrane region" description="Helical" evidence="13">
    <location>
        <begin position="639"/>
        <end position="660"/>
    </location>
</feature>
<evidence type="ECO:0000256" key="3">
    <source>
        <dbReference type="ARBA" id="ARBA00022692"/>
    </source>
</evidence>
<evidence type="ECO:0000256" key="6">
    <source>
        <dbReference type="ARBA" id="ARBA00023002"/>
    </source>
</evidence>
<keyword evidence="6" id="KW-0560">Oxidoreductase</keyword>
<dbReference type="PANTHER" id="PTHR24322">
    <property type="entry name" value="PKSB"/>
    <property type="match status" value="1"/>
</dbReference>
<sequence>MLSWLWPQKSVKGDVVVITGGAMGLGRLVALRFAALDATVLIWDLHVALGQELVQEIEAAGGRARFYEVDVTDRAKVYVTGQEVLQEFNAVDILVNNAGIVGGRPVLESSDAMIERTMAVNVTSHFWTIKAFLPMMSQRNKGHIVAVASAAGIFGSPGMVDYGASKSAAIGLMLSLRQELHAMGLFGVHTTIVCPGFIKTGMFEGVRPPPFTSWLTPEFVADQIVKAVRRNQWRVLVPSILSVMEFVATIMPMWFVDWFIRVTKTSQAMKSFKQTRTHALKQDVSSLKVVFTLRPTRLMAQAESSSEALPALHVEPELPPKVARLTGRALFEWNESLTPVSAVQAHLLDLVSDYGVWKTPGKSAPTSPTTATQTGAASNKEKVRLYCIPSIMDIVNIDPMNETFTIKFTLYLLWPVDLHAIGMGEVAQRAMDSGHFINMTAVEIDQFTERTPMPGVTFFNAVETYDSKPADIRVYGGGVLSGFTWVMWNRSIHVQLRERWELQLFPFDVQDLSINLRLNDARSWDYFDLTVCSVQFHREALTLTEFYPLVPQIVREPPAHKATKVRMRVQRIANYYLQNIVLIMSLLSLLGPLAFVLEVDALGDRLSTILTLLLTAVAFKYVISSALPKVPYNTLMDYFILASTVSLVLTAFLCAVPKLLLPHFSASTADTVNKVLGFLSLTIAVGIPIAWTSAAQWMVRRQETFEYIALEPKKNWYHFHFSPTPFMTIAQKEPTATKSGVVYVQKSPPAELFFMASNARWLFGDGGHEVVQVQVPPGSLGILLDGDDLDRPMLEGFAQVSPTDATQRGAVESSGRVPVGSLLVAVNEYNFMEEDLGFHEVGDVLRDTSHLPRTLTFHVPVLESSNLPLSQQFVPRRGPPPREEEDEEGEEDDDGEEEEEDDDEEEEGENGSSSSAGDSFQEIHMTETVAEVEDVAAASAVHVAEDQTSNSSTSWTLTGSNLDGSLNTPLVSSASSASPEKLRSEEPQQVVIEIQTESSLKQPKPQLPKPMEPPPSLPADLSFGSMALAQARHFDSDDSSDDSSGDESQEDGQTSTRGVSWKPVEAKAYSSSAQSASKESLMSPEQPQELSPQKPHQPSPVPLSMASNVSSGTIAASLMAQTNQFDRDDSVEEEDDAEYVTAVAPPGPLGLNLDGGVLNRAVVMGFAKLRDGSKGALERNGGILPGSVVVRINGEDFSRATLNDVRAKLGELGQQPRTLVFRLPPKAQQEEQQNANSTRPTGMRRAPTLPPFEEDHDKRRKLELALVMRYDKSVLARRECWFCIDAKWMARWVGFAARGGPAPGPITNETLLHHNWRKMLASDTPGRPDTARDGLVLMKDYRVVAPMVWCLFAELHGLGEAPLLARFLMDVHAEALSEGEVNTILEVPRPKATVLANNLRDMCLVRPSKLR</sequence>
<dbReference type="InterPro" id="IPR036719">
    <property type="entry name" value="Neuro-gated_channel_TM_sf"/>
</dbReference>
<dbReference type="SUPFAM" id="SSF143791">
    <property type="entry name" value="DUSP-like"/>
    <property type="match status" value="1"/>
</dbReference>
<dbReference type="InterPro" id="IPR057326">
    <property type="entry name" value="KR_dom"/>
</dbReference>
<dbReference type="InterPro" id="IPR006615">
    <property type="entry name" value="Pept_C19_DUSP"/>
</dbReference>
<evidence type="ECO:0000256" key="9">
    <source>
        <dbReference type="ARBA" id="ARBA00059620"/>
    </source>
</evidence>
<feature type="compositionally biased region" description="Polar residues" evidence="12">
    <location>
        <begin position="1083"/>
        <end position="1094"/>
    </location>
</feature>
<feature type="region of interest" description="Disordered" evidence="12">
    <location>
        <begin position="869"/>
        <end position="921"/>
    </location>
</feature>
<dbReference type="STRING" id="164328.H3GIV7"/>
<keyword evidence="17" id="KW-1185">Reference proteome</keyword>
<dbReference type="SMART" id="SM00822">
    <property type="entry name" value="PKS_KR"/>
    <property type="match status" value="1"/>
</dbReference>
<evidence type="ECO:0000256" key="11">
    <source>
        <dbReference type="ARBA" id="ARBA00082544"/>
    </source>
</evidence>
<dbReference type="VEuPathDB" id="FungiDB:KRP22_1915"/>
<dbReference type="GO" id="GO:0005230">
    <property type="term" value="F:extracellular ligand-gated monoatomic ion channel activity"/>
    <property type="evidence" value="ECO:0007669"/>
    <property type="project" value="InterPro"/>
</dbReference>
<evidence type="ECO:0000256" key="1">
    <source>
        <dbReference type="ARBA" id="ARBA00004141"/>
    </source>
</evidence>
<dbReference type="Gene3D" id="3.30.2230.10">
    <property type="entry name" value="DUSP-like"/>
    <property type="match status" value="1"/>
</dbReference>
<dbReference type="GO" id="GO:0016616">
    <property type="term" value="F:oxidoreductase activity, acting on the CH-OH group of donors, NAD or NADP as acceptor"/>
    <property type="evidence" value="ECO:0000318"/>
    <property type="project" value="GO_Central"/>
</dbReference>
<dbReference type="PROSITE" id="PS50106">
    <property type="entry name" value="PDZ"/>
    <property type="match status" value="1"/>
</dbReference>
<name>H3GIV7_PHYRM</name>
<dbReference type="SUPFAM" id="SSF50156">
    <property type="entry name" value="PDZ domain-like"/>
    <property type="match status" value="1"/>
</dbReference>
<feature type="domain" description="PDZ" evidence="14">
    <location>
        <begin position="1147"/>
        <end position="1224"/>
    </location>
</feature>
<dbReference type="SUPFAM" id="SSF51735">
    <property type="entry name" value="NAD(P)-binding Rossmann-fold domains"/>
    <property type="match status" value="1"/>
</dbReference>
<feature type="compositionally biased region" description="Polar residues" evidence="12">
    <location>
        <begin position="1230"/>
        <end position="1240"/>
    </location>
</feature>
<dbReference type="CDD" id="cd05339">
    <property type="entry name" value="17beta-HSDXI-like_SDR_c"/>
    <property type="match status" value="1"/>
</dbReference>
<evidence type="ECO:0000259" key="14">
    <source>
        <dbReference type="PROSITE" id="PS50106"/>
    </source>
</evidence>
<feature type="compositionally biased region" description="Pro residues" evidence="12">
    <location>
        <begin position="1005"/>
        <end position="1017"/>
    </location>
</feature>
<feature type="transmembrane region" description="Helical" evidence="13">
    <location>
        <begin position="575"/>
        <end position="597"/>
    </location>
</feature>
<dbReference type="PANTHER" id="PTHR24322:SF736">
    <property type="entry name" value="RETINOL DEHYDROGENASE 10"/>
    <property type="match status" value="1"/>
</dbReference>
<dbReference type="InParanoid" id="H3GIV7"/>
<reference evidence="17" key="1">
    <citation type="journal article" date="2006" name="Science">
        <title>Phytophthora genome sequences uncover evolutionary origins and mechanisms of pathogenesis.</title>
        <authorList>
            <person name="Tyler B.M."/>
            <person name="Tripathy S."/>
            <person name="Zhang X."/>
            <person name="Dehal P."/>
            <person name="Jiang R.H."/>
            <person name="Aerts A."/>
            <person name="Arredondo F.D."/>
            <person name="Baxter L."/>
            <person name="Bensasson D."/>
            <person name="Beynon J.L."/>
            <person name="Chapman J."/>
            <person name="Damasceno C.M."/>
            <person name="Dorrance A.E."/>
            <person name="Dou D."/>
            <person name="Dickerman A.W."/>
            <person name="Dubchak I.L."/>
            <person name="Garbelotto M."/>
            <person name="Gijzen M."/>
            <person name="Gordon S.G."/>
            <person name="Govers F."/>
            <person name="Grunwald N.J."/>
            <person name="Huang W."/>
            <person name="Ivors K.L."/>
            <person name="Jones R.W."/>
            <person name="Kamoun S."/>
            <person name="Krampis K."/>
            <person name="Lamour K.H."/>
            <person name="Lee M.K."/>
            <person name="McDonald W.H."/>
            <person name="Medina M."/>
            <person name="Meijer H.J."/>
            <person name="Nordberg E.K."/>
            <person name="Maclean D.J."/>
            <person name="Ospina-Giraldo M.D."/>
            <person name="Morris P.F."/>
            <person name="Phuntumart V."/>
            <person name="Putnam N.H."/>
            <person name="Rash S."/>
            <person name="Rose J.K."/>
            <person name="Sakihama Y."/>
            <person name="Salamov A.A."/>
            <person name="Savidor A."/>
            <person name="Scheuring C.F."/>
            <person name="Smith B.M."/>
            <person name="Sobral B.W."/>
            <person name="Terry A."/>
            <person name="Torto-Alalibo T.A."/>
            <person name="Win J."/>
            <person name="Xu Z."/>
            <person name="Zhang H."/>
            <person name="Grigoriev I.V."/>
            <person name="Rokhsar D.S."/>
            <person name="Boore J.L."/>
        </authorList>
    </citation>
    <scope>NUCLEOTIDE SEQUENCE [LARGE SCALE GENOMIC DNA]</scope>
    <source>
        <strain evidence="17">Pr102</strain>
    </source>
</reference>
<feature type="transmembrane region" description="Helical" evidence="13">
    <location>
        <begin position="672"/>
        <end position="691"/>
    </location>
</feature>
<dbReference type="Gene3D" id="1.20.58.390">
    <property type="entry name" value="Neurotransmitter-gated ion-channel transmembrane domain"/>
    <property type="match status" value="1"/>
</dbReference>
<evidence type="ECO:0000313" key="17">
    <source>
        <dbReference type="Proteomes" id="UP000005238"/>
    </source>
</evidence>
<dbReference type="VEuPathDB" id="FungiDB:KRP22_1914"/>
<dbReference type="InterPro" id="IPR036734">
    <property type="entry name" value="Neur_chan_lig-bd_sf"/>
</dbReference>
<organism evidence="16 17">
    <name type="scientific">Phytophthora ramorum</name>
    <name type="common">Sudden oak death agent</name>
    <dbReference type="NCBI Taxonomy" id="164328"/>
    <lineage>
        <taxon>Eukaryota</taxon>
        <taxon>Sar</taxon>
        <taxon>Stramenopiles</taxon>
        <taxon>Oomycota</taxon>
        <taxon>Peronosporomycetes</taxon>
        <taxon>Peronosporales</taxon>
        <taxon>Peronosporaceae</taxon>
        <taxon>Phytophthora</taxon>
    </lineage>
</organism>
<feature type="compositionally biased region" description="Low complexity" evidence="12">
    <location>
        <begin position="1066"/>
        <end position="1080"/>
    </location>
</feature>
<dbReference type="SUPFAM" id="SSF90112">
    <property type="entry name" value="Neurotransmitter-gated ion-channel transmembrane pore"/>
    <property type="match status" value="1"/>
</dbReference>
<dbReference type="PRINTS" id="PR00080">
    <property type="entry name" value="SDRFAMILY"/>
</dbReference>
<evidence type="ECO:0000256" key="5">
    <source>
        <dbReference type="ARBA" id="ARBA00022989"/>
    </source>
</evidence>
<dbReference type="HOGENOM" id="CLU_005081_0_0_1"/>
<evidence type="ECO:0000256" key="2">
    <source>
        <dbReference type="ARBA" id="ARBA00006484"/>
    </source>
</evidence>
<keyword evidence="8 13" id="KW-0472">Membrane</keyword>
<feature type="region of interest" description="Disordered" evidence="12">
    <location>
        <begin position="1224"/>
        <end position="1253"/>
    </location>
</feature>
<feature type="domain" description="DUSP" evidence="15">
    <location>
        <begin position="1254"/>
        <end position="1369"/>
    </location>
</feature>
<dbReference type="InterPro" id="IPR038050">
    <property type="entry name" value="Neuro_actylchol_rec"/>
</dbReference>
<dbReference type="VEuPathDB" id="FungiDB:KRP22_1913"/>
<dbReference type="EMBL" id="DS566012">
    <property type="status" value="NOT_ANNOTATED_CDS"/>
    <property type="molecule type" value="Genomic_DNA"/>
</dbReference>
<dbReference type="PROSITE" id="PS51283">
    <property type="entry name" value="DUSP"/>
    <property type="match status" value="1"/>
</dbReference>
<dbReference type="PRINTS" id="PR00081">
    <property type="entry name" value="GDHRDH"/>
</dbReference>
<dbReference type="eggNOG" id="KOG1201">
    <property type="taxonomic scope" value="Eukaryota"/>
</dbReference>
<keyword evidence="7" id="KW-0443">Lipid metabolism</keyword>
<accession>H3GIV7</accession>
<evidence type="ECO:0000256" key="12">
    <source>
        <dbReference type="SAM" id="MobiDB-lite"/>
    </source>
</evidence>
<dbReference type="Pfam" id="PF00106">
    <property type="entry name" value="adh_short"/>
    <property type="match status" value="1"/>
</dbReference>
<dbReference type="VEuPathDB" id="FungiDB:KRP23_9391"/>
<dbReference type="Gene3D" id="3.40.50.720">
    <property type="entry name" value="NAD(P)-binding Rossmann-like Domain"/>
    <property type="match status" value="1"/>
</dbReference>
<comment type="similarity">
    <text evidence="2">Belongs to the short-chain dehydrogenases/reductases (SDR) family.</text>
</comment>
<evidence type="ECO:0000259" key="15">
    <source>
        <dbReference type="PROSITE" id="PS51283"/>
    </source>
</evidence>
<dbReference type="InterPro" id="IPR002347">
    <property type="entry name" value="SDR_fam"/>
</dbReference>
<reference evidence="16" key="2">
    <citation type="submission" date="2015-06" db="UniProtKB">
        <authorList>
            <consortium name="EnsemblProtists"/>
        </authorList>
    </citation>
    <scope>IDENTIFICATION</scope>
    <source>
        <strain evidence="16">Pr102</strain>
    </source>
</reference>
<dbReference type="InterPro" id="IPR001478">
    <property type="entry name" value="PDZ"/>
</dbReference>
<feature type="compositionally biased region" description="Acidic residues" evidence="12">
    <location>
        <begin position="1037"/>
        <end position="1050"/>
    </location>
</feature>
<dbReference type="Gene3D" id="2.70.170.10">
    <property type="entry name" value="Neurotransmitter-gated ion-channel ligand-binding domain"/>
    <property type="match status" value="1"/>
</dbReference>
<proteinExistence type="inferred from homology"/>
<feature type="transmembrane region" description="Helical" evidence="13">
    <location>
        <begin position="609"/>
        <end position="627"/>
    </location>
</feature>
<dbReference type="InterPro" id="IPR036034">
    <property type="entry name" value="PDZ_sf"/>
</dbReference>
<protein>
    <recommendedName>
        <fullName evidence="10">Short-chain dehydrogenase/reductase 3</fullName>
    </recommendedName>
    <alternativeName>
        <fullName evidence="11">Retinal short-chain dehydrogenase/reductase 1</fullName>
    </alternativeName>
</protein>
<evidence type="ECO:0000256" key="10">
    <source>
        <dbReference type="ARBA" id="ARBA00068717"/>
    </source>
</evidence>
<dbReference type="InterPro" id="IPR020904">
    <property type="entry name" value="Sc_DH/Rdtase_CS"/>
</dbReference>
<evidence type="ECO:0000256" key="4">
    <source>
        <dbReference type="ARBA" id="ARBA00022857"/>
    </source>
</evidence>
<dbReference type="PROSITE" id="PS00061">
    <property type="entry name" value="ADH_SHORT"/>
    <property type="match status" value="1"/>
</dbReference>
<dbReference type="Proteomes" id="UP000005238">
    <property type="component" value="Unassembled WGS sequence"/>
</dbReference>
<dbReference type="Gene3D" id="2.30.42.10">
    <property type="match status" value="1"/>
</dbReference>
<feature type="compositionally biased region" description="Polar residues" evidence="12">
    <location>
        <begin position="946"/>
        <end position="978"/>
    </location>
</feature>
<dbReference type="InterPro" id="IPR036291">
    <property type="entry name" value="NAD(P)-bd_dom_sf"/>
</dbReference>
<evidence type="ECO:0000313" key="16">
    <source>
        <dbReference type="EnsemblProtists" id="Phyra76021"/>
    </source>
</evidence>
<keyword evidence="5 13" id="KW-1133">Transmembrane helix</keyword>
<comment type="function">
    <text evidence="9">Catalyzes the reduction of all-trans-retinal to all-trans-retinol in the presence of NADPH.</text>
</comment>
<evidence type="ECO:0000256" key="7">
    <source>
        <dbReference type="ARBA" id="ARBA00023098"/>
    </source>
</evidence>
<dbReference type="VEuPathDB" id="FungiDB:KRP23_9390"/>
<dbReference type="EnsemblProtists" id="Phyra76021">
    <property type="protein sequence ID" value="Phyra76021"/>
    <property type="gene ID" value="Phyra76021"/>
</dbReference>
<keyword evidence="4" id="KW-0521">NADP</keyword>
<evidence type="ECO:0000256" key="13">
    <source>
        <dbReference type="SAM" id="Phobius"/>
    </source>
</evidence>
<dbReference type="GO" id="GO:0052650">
    <property type="term" value="F:all-trans-retinol dehydrogenase (NADP+) activity"/>
    <property type="evidence" value="ECO:0007669"/>
    <property type="project" value="UniProtKB-ARBA"/>
</dbReference>
<feature type="region of interest" description="Disordered" evidence="12">
    <location>
        <begin position="943"/>
        <end position="1107"/>
    </location>
</feature>
<dbReference type="GO" id="GO:0016020">
    <property type="term" value="C:membrane"/>
    <property type="evidence" value="ECO:0007669"/>
    <property type="project" value="UniProtKB-SubCell"/>
</dbReference>
<feature type="compositionally biased region" description="Acidic residues" evidence="12">
    <location>
        <begin position="883"/>
        <end position="909"/>
    </location>
</feature>
<comment type="subcellular location">
    <subcellularLocation>
        <location evidence="1">Membrane</location>
        <topology evidence="1">Multi-pass membrane protein</topology>
    </subcellularLocation>
</comment>
<dbReference type="InterPro" id="IPR035927">
    <property type="entry name" value="DUSP-like_sf"/>
</dbReference>
<dbReference type="VEuPathDB" id="FungiDB:KRP23_9389"/>
<dbReference type="FunFam" id="3.40.50.720:FF:000131">
    <property type="entry name" value="Short-chain dehydrogenase/reductase 3"/>
    <property type="match status" value="1"/>
</dbReference>
<dbReference type="GO" id="GO:0004843">
    <property type="term" value="F:cysteine-type deubiquitinase activity"/>
    <property type="evidence" value="ECO:0007669"/>
    <property type="project" value="InterPro"/>
</dbReference>
<keyword evidence="3 13" id="KW-0812">Transmembrane</keyword>
<evidence type="ECO:0000256" key="8">
    <source>
        <dbReference type="ARBA" id="ARBA00023136"/>
    </source>
</evidence>